<protein>
    <submittedName>
        <fullName evidence="2">Cupin domain protein</fullName>
    </submittedName>
</protein>
<dbReference type="Gene3D" id="2.60.120.10">
    <property type="entry name" value="Jelly Rolls"/>
    <property type="match status" value="1"/>
</dbReference>
<gene>
    <name evidence="2" type="ORF">LYNGBM3L_57700</name>
</gene>
<dbReference type="InterPro" id="IPR011051">
    <property type="entry name" value="RmlC_Cupin_sf"/>
</dbReference>
<proteinExistence type="predicted"/>
<dbReference type="OrthoDB" id="486897at2"/>
<dbReference type="HOGENOM" id="CLU_705601_0_0_3"/>
<sequence length="391" mass="42875">MIFEIPWKIREFQTITLSKFLVGIPMNLKTKSTAFYVASSFLLTLGISFPAEAHFGFDFHQHGQQDSSTVTSSSIDISDFLNGPIPTPITDYLAGLDDTSSTSLFYQDLETAWVAGGRISFVETGETTDEQYTLLDVVVVPGGGTPLHFHEDEAEWFFMLDGTLEFQLEDQTALTPSETLIFGPQNGKHAFRNQTSDLARLLIYYEPTGVEDFFREVGQPVTDPFNQPPVNPEELLEAAPANGLIFPSSLEFAGNQFFTEKGSSVATVDVIRTGAVEDIVGGSIFLGTGTEIPIEFGIGQSFQSIDIPLPDDINTIDLFLKNPTGGAFIGLLADQAIISTISIPESSFPIGLLAFGAIGAGLMLKNRNSNQWNVERHFMFNSSKKKYYKTV</sequence>
<dbReference type="InterPro" id="IPR053146">
    <property type="entry name" value="QDO-like"/>
</dbReference>
<dbReference type="SUPFAM" id="SSF51182">
    <property type="entry name" value="RmlC-like cupins"/>
    <property type="match status" value="1"/>
</dbReference>
<evidence type="ECO:0000313" key="3">
    <source>
        <dbReference type="Proteomes" id="UP000003959"/>
    </source>
</evidence>
<dbReference type="PANTHER" id="PTHR36440:SF1">
    <property type="entry name" value="PUTATIVE (AFU_ORTHOLOGUE AFUA_8G07350)-RELATED"/>
    <property type="match status" value="1"/>
</dbReference>
<dbReference type="InterPro" id="IPR013096">
    <property type="entry name" value="Cupin_2"/>
</dbReference>
<keyword evidence="3" id="KW-1185">Reference proteome</keyword>
<dbReference type="PANTHER" id="PTHR36440">
    <property type="entry name" value="PUTATIVE (AFU_ORTHOLOGUE AFUA_8G07350)-RELATED"/>
    <property type="match status" value="1"/>
</dbReference>
<dbReference type="AlphaFoldDB" id="F4XZK0"/>
<feature type="domain" description="Cupin type-2" evidence="1">
    <location>
        <begin position="137"/>
        <end position="202"/>
    </location>
</feature>
<organism evidence="2 3">
    <name type="scientific">Moorena producens 3L</name>
    <dbReference type="NCBI Taxonomy" id="489825"/>
    <lineage>
        <taxon>Bacteria</taxon>
        <taxon>Bacillati</taxon>
        <taxon>Cyanobacteriota</taxon>
        <taxon>Cyanophyceae</taxon>
        <taxon>Coleofasciculales</taxon>
        <taxon>Coleofasciculaceae</taxon>
        <taxon>Moorena</taxon>
    </lineage>
</organism>
<accession>F4XZK0</accession>
<dbReference type="eggNOG" id="COG1917">
    <property type="taxonomic scope" value="Bacteria"/>
</dbReference>
<dbReference type="Proteomes" id="UP000003959">
    <property type="component" value="Unassembled WGS sequence"/>
</dbReference>
<dbReference type="Pfam" id="PF07883">
    <property type="entry name" value="Cupin_2"/>
    <property type="match status" value="1"/>
</dbReference>
<name>F4XZK0_9CYAN</name>
<dbReference type="EMBL" id="GL890964">
    <property type="protein sequence ID" value="EGJ30005.1"/>
    <property type="molecule type" value="Genomic_DNA"/>
</dbReference>
<evidence type="ECO:0000313" key="2">
    <source>
        <dbReference type="EMBL" id="EGJ30005.1"/>
    </source>
</evidence>
<reference evidence="3" key="1">
    <citation type="journal article" date="2011" name="Proc. Natl. Acad. Sci. U.S.A.">
        <title>Genomic insights into the physiology and ecology of the marine filamentous cyanobacterium Lyngbya majuscula.</title>
        <authorList>
            <person name="Jones A.C."/>
            <person name="Monroe E.A."/>
            <person name="Podell S."/>
            <person name="Hess W.R."/>
            <person name="Klages S."/>
            <person name="Esquenazi E."/>
            <person name="Niessen S."/>
            <person name="Hoover H."/>
            <person name="Rothmann M."/>
            <person name="Lasken R.S."/>
            <person name="Yates J.R.III."/>
            <person name="Reinhardt R."/>
            <person name="Kube M."/>
            <person name="Burkart M.D."/>
            <person name="Allen E.E."/>
            <person name="Dorrestein P.C."/>
            <person name="Gerwick W.H."/>
            <person name="Gerwick L."/>
        </authorList>
    </citation>
    <scope>NUCLEOTIDE SEQUENCE [LARGE SCALE GENOMIC DNA]</scope>
    <source>
        <strain evidence="3">3L</strain>
    </source>
</reference>
<dbReference type="RefSeq" id="WP_008188538.1">
    <property type="nucleotide sequence ID" value="NZ_GL890964.1"/>
</dbReference>
<dbReference type="InterPro" id="IPR014710">
    <property type="entry name" value="RmlC-like_jellyroll"/>
</dbReference>
<evidence type="ECO:0000259" key="1">
    <source>
        <dbReference type="Pfam" id="PF07883"/>
    </source>
</evidence>